<evidence type="ECO:0000256" key="6">
    <source>
        <dbReference type="ARBA" id="ARBA00022692"/>
    </source>
</evidence>
<keyword evidence="6 9" id="KW-0812">Transmembrane</keyword>
<feature type="transmembrane region" description="Helical" evidence="9">
    <location>
        <begin position="136"/>
        <end position="161"/>
    </location>
</feature>
<sequence>MKAKLKVIEGHLMTGISYILPVIIGASLIVGLAKLVGLGFGVSDLNTYKDAGGILHGAYLMEQVGWTGIGLMNVLLAGFIAYSIADKSGLAAGFIGGALASSTNAGFIGAVIAGFFAGYVALFVKRKIQIQGSAAGLVPLLILPLITVGLTGLLMSVLLGGPLGALNTALIEWIKGMVADGTSTLALALILGAMIGFDLGGPVNKSAWMAGNALFLSGVYLPAILVNIAIVIPPLGYGLATLIRKRNFSPTFREAGRGGLVMGIIGITEGAIPFTLVNLKLIPLNVVACAVGSGVAALLGVHDIMPPIGGLYGFFSVGNWWAYLIGALTGALVIGIGANLLVNFSEKKKSQKRRNMIRSRKKKTILTLC</sequence>
<keyword evidence="5" id="KW-0598">Phosphotransferase system</keyword>
<evidence type="ECO:0000256" key="3">
    <source>
        <dbReference type="ARBA" id="ARBA00022475"/>
    </source>
</evidence>
<dbReference type="EMBL" id="AP021906">
    <property type="protein sequence ID" value="BBP86800.1"/>
    <property type="molecule type" value="Genomic_DNA"/>
</dbReference>
<feature type="transmembrane region" description="Helical" evidence="9">
    <location>
        <begin position="320"/>
        <end position="344"/>
    </location>
</feature>
<dbReference type="InterPro" id="IPR003352">
    <property type="entry name" value="PTS_EIIC"/>
</dbReference>
<dbReference type="GO" id="GO:0005886">
    <property type="term" value="C:plasma membrane"/>
    <property type="evidence" value="ECO:0007669"/>
    <property type="project" value="UniProtKB-SubCell"/>
</dbReference>
<accession>A0A5S9LZI7</accession>
<feature type="transmembrane region" description="Helical" evidence="9">
    <location>
        <begin position="64"/>
        <end position="85"/>
    </location>
</feature>
<dbReference type="Proteomes" id="UP000464658">
    <property type="component" value="Chromosome"/>
</dbReference>
<organism evidence="11 12">
    <name type="scientific">Bacillus safensis</name>
    <dbReference type="NCBI Taxonomy" id="561879"/>
    <lineage>
        <taxon>Bacteria</taxon>
        <taxon>Bacillati</taxon>
        <taxon>Bacillota</taxon>
        <taxon>Bacilli</taxon>
        <taxon>Bacillales</taxon>
        <taxon>Bacillaceae</taxon>
        <taxon>Bacillus</taxon>
    </lineage>
</organism>
<dbReference type="GO" id="GO:0005351">
    <property type="term" value="F:carbohydrate:proton symporter activity"/>
    <property type="evidence" value="ECO:0007669"/>
    <property type="project" value="InterPro"/>
</dbReference>
<feature type="transmembrane region" description="Helical" evidence="9">
    <location>
        <begin position="213"/>
        <end position="235"/>
    </location>
</feature>
<dbReference type="Pfam" id="PF02378">
    <property type="entry name" value="PTS_EIIC"/>
    <property type="match status" value="1"/>
</dbReference>
<dbReference type="GO" id="GO:0090563">
    <property type="term" value="F:protein-phosphocysteine-sugar phosphotransferase activity"/>
    <property type="evidence" value="ECO:0007669"/>
    <property type="project" value="TreeGrafter"/>
</dbReference>
<evidence type="ECO:0000256" key="5">
    <source>
        <dbReference type="ARBA" id="ARBA00022683"/>
    </source>
</evidence>
<feature type="domain" description="PTS EIIC type-2" evidence="10">
    <location>
        <begin position="8"/>
        <end position="351"/>
    </location>
</feature>
<dbReference type="InterPro" id="IPR013014">
    <property type="entry name" value="PTS_EIIC_2"/>
</dbReference>
<keyword evidence="7 9" id="KW-1133">Transmembrane helix</keyword>
<reference evidence="11 12" key="1">
    <citation type="submission" date="2019-12" db="EMBL/GenBank/DDBJ databases">
        <title>Full genome sequence of a Bacillus safensis strain isolated from commercially available natto in Indonesia.</title>
        <authorList>
            <person name="Yoshida M."/>
            <person name="Uomi M."/>
            <person name="Waturangi D."/>
            <person name="Ekaputri J.J."/>
            <person name="Setiamarga D.H.E."/>
        </authorList>
    </citation>
    <scope>NUCLEOTIDE SEQUENCE [LARGE SCALE GENOMIC DNA]</scope>
    <source>
        <strain evidence="11 12">IDN1</strain>
    </source>
</reference>
<evidence type="ECO:0000313" key="11">
    <source>
        <dbReference type="EMBL" id="BBP86800.1"/>
    </source>
</evidence>
<dbReference type="GO" id="GO:0009401">
    <property type="term" value="P:phosphoenolpyruvate-dependent sugar phosphotransferase system"/>
    <property type="evidence" value="ECO:0007669"/>
    <property type="project" value="UniProtKB-KW"/>
</dbReference>
<gene>
    <name evidence="11" type="ORF">BsIDN1_04180</name>
</gene>
<name>A0A5S9LZI7_BACIA</name>
<comment type="subcellular location">
    <subcellularLocation>
        <location evidence="1">Cell inner membrane</location>
        <topology evidence="1">Multi-pass membrane protein</topology>
    </subcellularLocation>
</comment>
<dbReference type="InterPro" id="IPR050864">
    <property type="entry name" value="Bacterial_PTS_Sugar_Transport"/>
</dbReference>
<feature type="transmembrane region" description="Helical" evidence="9">
    <location>
        <begin position="181"/>
        <end position="201"/>
    </location>
</feature>
<keyword evidence="8 9" id="KW-0472">Membrane</keyword>
<feature type="transmembrane region" description="Helical" evidence="9">
    <location>
        <begin position="105"/>
        <end position="124"/>
    </location>
</feature>
<keyword evidence="2" id="KW-0813">Transport</keyword>
<evidence type="ECO:0000259" key="10">
    <source>
        <dbReference type="PROSITE" id="PS51104"/>
    </source>
</evidence>
<evidence type="ECO:0000256" key="9">
    <source>
        <dbReference type="SAM" id="Phobius"/>
    </source>
</evidence>
<dbReference type="PANTHER" id="PTHR30505:SF0">
    <property type="entry name" value="FRUCTOSE-LIKE PTS SYSTEM EIIBC COMPONENT-RELATED"/>
    <property type="match status" value="1"/>
</dbReference>
<evidence type="ECO:0000256" key="1">
    <source>
        <dbReference type="ARBA" id="ARBA00004429"/>
    </source>
</evidence>
<feature type="transmembrane region" description="Helical" evidence="9">
    <location>
        <begin position="281"/>
        <end position="300"/>
    </location>
</feature>
<dbReference type="PANTHER" id="PTHR30505">
    <property type="entry name" value="FRUCTOSE-LIKE PERMEASE"/>
    <property type="match status" value="1"/>
</dbReference>
<evidence type="ECO:0000256" key="2">
    <source>
        <dbReference type="ARBA" id="ARBA00022448"/>
    </source>
</evidence>
<dbReference type="GO" id="GO:0008982">
    <property type="term" value="F:protein-N(PI)-phosphohistidine-sugar phosphotransferase activity"/>
    <property type="evidence" value="ECO:0007669"/>
    <property type="project" value="InterPro"/>
</dbReference>
<dbReference type="AlphaFoldDB" id="A0A5S9LZI7"/>
<feature type="transmembrane region" description="Helical" evidence="9">
    <location>
        <begin position="255"/>
        <end position="274"/>
    </location>
</feature>
<evidence type="ECO:0000313" key="12">
    <source>
        <dbReference type="Proteomes" id="UP000464658"/>
    </source>
</evidence>
<evidence type="ECO:0000256" key="7">
    <source>
        <dbReference type="ARBA" id="ARBA00022989"/>
    </source>
</evidence>
<keyword evidence="4" id="KW-0762">Sugar transport</keyword>
<dbReference type="PROSITE" id="PS51104">
    <property type="entry name" value="PTS_EIIC_TYPE_2"/>
    <property type="match status" value="1"/>
</dbReference>
<evidence type="ECO:0000256" key="8">
    <source>
        <dbReference type="ARBA" id="ARBA00023136"/>
    </source>
</evidence>
<protein>
    <submittedName>
        <fullName evidence="11">PTS fructose transporter subunit IIC</fullName>
    </submittedName>
</protein>
<proteinExistence type="predicted"/>
<evidence type="ECO:0000256" key="4">
    <source>
        <dbReference type="ARBA" id="ARBA00022597"/>
    </source>
</evidence>
<feature type="transmembrane region" description="Helical" evidence="9">
    <location>
        <begin position="18"/>
        <end position="43"/>
    </location>
</feature>
<dbReference type="NCBIfam" id="TIGR01427">
    <property type="entry name" value="PTS_IIC_fructo"/>
    <property type="match status" value="1"/>
</dbReference>
<dbReference type="InterPro" id="IPR006327">
    <property type="entry name" value="PTS_IIC_fruc"/>
</dbReference>
<keyword evidence="3" id="KW-1003">Cell membrane</keyword>